<proteinExistence type="inferred from homology"/>
<sequence>MFKWLKTFRMCYELRNFSLAAEKLYISQPAVSNQLKQLEEELDCVLFVRTGKQEMTPTKTAEVLYGRVLNLADDWEETLHLVRGQTGNILPCRIGASHTFAVYYLPTILNVMIAEFPMLSFEVEMLNSEEVLEGVEKHNYHLGFIEKPLVTGTSERIELLKDELVIAGPIDSDVWLSREETSGVYHYMDYFLTDHNLNPKRMLIKNNEVIVRLLAEGLGTSIISKKALPKGVPFTTLGEEYLRPCFAVKGSHLTASVYDELIERIKQIW</sequence>
<organism evidence="6 7">
    <name type="scientific">Vagococcus silagei</name>
    <dbReference type="NCBI Taxonomy" id="2508885"/>
    <lineage>
        <taxon>Bacteria</taxon>
        <taxon>Bacillati</taxon>
        <taxon>Bacillota</taxon>
        <taxon>Bacilli</taxon>
        <taxon>Lactobacillales</taxon>
        <taxon>Enterococcaceae</taxon>
        <taxon>Vagococcus</taxon>
    </lineage>
</organism>
<keyword evidence="3" id="KW-0238">DNA-binding</keyword>
<evidence type="ECO:0000256" key="2">
    <source>
        <dbReference type="ARBA" id="ARBA00023015"/>
    </source>
</evidence>
<dbReference type="InterPro" id="IPR005119">
    <property type="entry name" value="LysR_subst-bd"/>
</dbReference>
<dbReference type="Gene3D" id="1.10.10.10">
    <property type="entry name" value="Winged helix-like DNA-binding domain superfamily/Winged helix DNA-binding domain"/>
    <property type="match status" value="1"/>
</dbReference>
<comment type="similarity">
    <text evidence="1">Belongs to the LysR transcriptional regulatory family.</text>
</comment>
<dbReference type="Proteomes" id="UP000310506">
    <property type="component" value="Unassembled WGS sequence"/>
</dbReference>
<dbReference type="GO" id="GO:0000976">
    <property type="term" value="F:transcription cis-regulatory region binding"/>
    <property type="evidence" value="ECO:0007669"/>
    <property type="project" value="TreeGrafter"/>
</dbReference>
<dbReference type="SUPFAM" id="SSF53850">
    <property type="entry name" value="Periplasmic binding protein-like II"/>
    <property type="match status" value="1"/>
</dbReference>
<evidence type="ECO:0000259" key="5">
    <source>
        <dbReference type="PROSITE" id="PS50931"/>
    </source>
</evidence>
<comment type="caution">
    <text evidence="6">The sequence shown here is derived from an EMBL/GenBank/DDBJ whole genome shotgun (WGS) entry which is preliminary data.</text>
</comment>
<dbReference type="PANTHER" id="PTHR30126:SF40">
    <property type="entry name" value="HTH-TYPE TRANSCRIPTIONAL REGULATOR GLTR"/>
    <property type="match status" value="1"/>
</dbReference>
<dbReference type="OrthoDB" id="9785745at2"/>
<dbReference type="PANTHER" id="PTHR30126">
    <property type="entry name" value="HTH-TYPE TRANSCRIPTIONAL REGULATOR"/>
    <property type="match status" value="1"/>
</dbReference>
<keyword evidence="4" id="KW-0804">Transcription</keyword>
<evidence type="ECO:0000313" key="6">
    <source>
        <dbReference type="EMBL" id="THB60673.1"/>
    </source>
</evidence>
<keyword evidence="2" id="KW-0805">Transcription regulation</keyword>
<dbReference type="Pfam" id="PF00126">
    <property type="entry name" value="HTH_1"/>
    <property type="match status" value="1"/>
</dbReference>
<accession>A0A4S3B4Y6</accession>
<dbReference type="InterPro" id="IPR036388">
    <property type="entry name" value="WH-like_DNA-bd_sf"/>
</dbReference>
<evidence type="ECO:0000256" key="4">
    <source>
        <dbReference type="ARBA" id="ARBA00023163"/>
    </source>
</evidence>
<dbReference type="PRINTS" id="PR00039">
    <property type="entry name" value="HTHLYSR"/>
</dbReference>
<dbReference type="GO" id="GO:0003700">
    <property type="term" value="F:DNA-binding transcription factor activity"/>
    <property type="evidence" value="ECO:0007669"/>
    <property type="project" value="InterPro"/>
</dbReference>
<evidence type="ECO:0000256" key="3">
    <source>
        <dbReference type="ARBA" id="ARBA00023125"/>
    </source>
</evidence>
<gene>
    <name evidence="6" type="ORF">ESZ54_08745</name>
</gene>
<keyword evidence="7" id="KW-1185">Reference proteome</keyword>
<dbReference type="Gene3D" id="3.40.190.290">
    <property type="match status" value="1"/>
</dbReference>
<evidence type="ECO:0000256" key="1">
    <source>
        <dbReference type="ARBA" id="ARBA00009437"/>
    </source>
</evidence>
<reference evidence="6 7" key="1">
    <citation type="submission" date="2019-01" db="EMBL/GenBank/DDBJ databases">
        <title>Vagococcus silagei sp. nov. isolated from brewer's grain.</title>
        <authorList>
            <person name="Guu J.-R."/>
        </authorList>
    </citation>
    <scope>NUCLEOTIDE SEQUENCE [LARGE SCALE GENOMIC DNA]</scope>
    <source>
        <strain evidence="6 7">2B-2</strain>
    </source>
</reference>
<dbReference type="PROSITE" id="PS50931">
    <property type="entry name" value="HTH_LYSR"/>
    <property type="match status" value="1"/>
</dbReference>
<dbReference type="Pfam" id="PF03466">
    <property type="entry name" value="LysR_substrate"/>
    <property type="match status" value="1"/>
</dbReference>
<dbReference type="InterPro" id="IPR000847">
    <property type="entry name" value="LysR_HTH_N"/>
</dbReference>
<name>A0A4S3B4Y6_9ENTE</name>
<dbReference type="EMBL" id="SDGV01000018">
    <property type="protein sequence ID" value="THB60673.1"/>
    <property type="molecule type" value="Genomic_DNA"/>
</dbReference>
<protein>
    <submittedName>
        <fullName evidence="6">LysR family transcriptional regulator</fullName>
    </submittedName>
</protein>
<feature type="domain" description="HTH lysR-type" evidence="5">
    <location>
        <begin position="1"/>
        <end position="58"/>
    </location>
</feature>
<dbReference type="InterPro" id="IPR036390">
    <property type="entry name" value="WH_DNA-bd_sf"/>
</dbReference>
<evidence type="ECO:0000313" key="7">
    <source>
        <dbReference type="Proteomes" id="UP000310506"/>
    </source>
</evidence>
<dbReference type="SUPFAM" id="SSF46785">
    <property type="entry name" value="Winged helix' DNA-binding domain"/>
    <property type="match status" value="1"/>
</dbReference>
<dbReference type="RefSeq" id="WP_136137297.1">
    <property type="nucleotide sequence ID" value="NZ_SDGV01000018.1"/>
</dbReference>
<dbReference type="AlphaFoldDB" id="A0A4S3B4Y6"/>